<gene>
    <name evidence="4" type="primary">LOC110090082</name>
</gene>
<dbReference type="PROSITE" id="PS50804">
    <property type="entry name" value="SCAN_BOX"/>
    <property type="match status" value="1"/>
</dbReference>
<evidence type="ECO:0000313" key="3">
    <source>
        <dbReference type="Proteomes" id="UP001652642"/>
    </source>
</evidence>
<evidence type="ECO:0000259" key="2">
    <source>
        <dbReference type="PROSITE" id="PS50804"/>
    </source>
</evidence>
<dbReference type="InterPro" id="IPR038269">
    <property type="entry name" value="SCAN_sf"/>
</dbReference>
<dbReference type="Proteomes" id="UP001652642">
    <property type="component" value="Chromosome 6"/>
</dbReference>
<dbReference type="InterPro" id="IPR003309">
    <property type="entry name" value="SCAN_dom"/>
</dbReference>
<dbReference type="Gene3D" id="1.10.4020.10">
    <property type="entry name" value="DNA breaking-rejoining enzymes"/>
    <property type="match status" value="1"/>
</dbReference>
<dbReference type="Pfam" id="PF02023">
    <property type="entry name" value="SCAN"/>
    <property type="match status" value="1"/>
</dbReference>
<evidence type="ECO:0000313" key="4">
    <source>
        <dbReference type="RefSeq" id="XP_072832968.1"/>
    </source>
</evidence>
<keyword evidence="3" id="KW-1185">Reference proteome</keyword>
<proteinExistence type="predicted"/>
<accession>A0ABM5EII7</accession>
<feature type="compositionally biased region" description="Basic and acidic residues" evidence="1">
    <location>
        <begin position="257"/>
        <end position="288"/>
    </location>
</feature>
<evidence type="ECO:0000256" key="1">
    <source>
        <dbReference type="SAM" id="MobiDB-lite"/>
    </source>
</evidence>
<name>A0ABM5EII7_9SAUR</name>
<feature type="region of interest" description="Disordered" evidence="1">
    <location>
        <begin position="412"/>
        <end position="438"/>
    </location>
</feature>
<protein>
    <recommendedName>
        <fullName evidence="2">SCAN box domain-containing protein</fullName>
    </recommendedName>
</protein>
<dbReference type="PANTHER" id="PTHR46888:SF1">
    <property type="entry name" value="RIBONUCLEASE H"/>
    <property type="match status" value="1"/>
</dbReference>
<feature type="compositionally biased region" description="Basic and acidic residues" evidence="1">
    <location>
        <begin position="317"/>
        <end position="335"/>
    </location>
</feature>
<feature type="region of interest" description="Disordered" evidence="1">
    <location>
        <begin position="225"/>
        <end position="335"/>
    </location>
</feature>
<dbReference type="SUPFAM" id="SSF47353">
    <property type="entry name" value="Retrovirus capsid dimerization domain-like"/>
    <property type="match status" value="1"/>
</dbReference>
<dbReference type="PANTHER" id="PTHR46888">
    <property type="entry name" value="ZINC KNUCKLE DOMAINCONTAINING PROTEIN-RELATED"/>
    <property type="match status" value="1"/>
</dbReference>
<dbReference type="SMART" id="SM00431">
    <property type="entry name" value="SCAN"/>
    <property type="match status" value="1"/>
</dbReference>
<organism evidence="3 4">
    <name type="scientific">Pogona vitticeps</name>
    <name type="common">central bearded dragon</name>
    <dbReference type="NCBI Taxonomy" id="103695"/>
    <lineage>
        <taxon>Eukaryota</taxon>
        <taxon>Metazoa</taxon>
        <taxon>Chordata</taxon>
        <taxon>Craniata</taxon>
        <taxon>Vertebrata</taxon>
        <taxon>Euteleostomi</taxon>
        <taxon>Lepidosauria</taxon>
        <taxon>Squamata</taxon>
        <taxon>Bifurcata</taxon>
        <taxon>Unidentata</taxon>
        <taxon>Episquamata</taxon>
        <taxon>Toxicofera</taxon>
        <taxon>Iguania</taxon>
        <taxon>Acrodonta</taxon>
        <taxon>Agamidae</taxon>
        <taxon>Amphibolurinae</taxon>
        <taxon>Pogona</taxon>
    </lineage>
</organism>
<feature type="domain" description="SCAN box" evidence="2">
    <location>
        <begin position="74"/>
        <end position="150"/>
    </location>
</feature>
<dbReference type="RefSeq" id="XP_072832968.1">
    <property type="nucleotide sequence ID" value="XM_072976867.1"/>
</dbReference>
<reference evidence="4" key="1">
    <citation type="submission" date="2025-08" db="UniProtKB">
        <authorList>
            <consortium name="RefSeq"/>
        </authorList>
    </citation>
    <scope>IDENTIFICATION</scope>
</reference>
<dbReference type="GeneID" id="110090082"/>
<feature type="compositionally biased region" description="Basic and acidic residues" evidence="1">
    <location>
        <begin position="429"/>
        <end position="438"/>
    </location>
</feature>
<sequence length="438" mass="49556">MAAKDDPQVFLNTFERIATVAGWPQDQWALRLTPCLTGLAQKVVEALDLGEAADYDKVKQAILGTLNLSTEAYRKQFRELRLEPGRSPRAVAQEMKANAGRWLQPEMHFAEQVVELVVLEQLVTTLEPALRSWVTGQQPLTLEDAVTLLEAYWEAEASWGVAAVPPQKDGQGQKKGPWSEMEEDMAACLEGVSCEDGNKDIPGPQHHSKTMEGFPIASLPLDMGKGARSTLGRGGGWKDNGGNETLPSRAPSIPFTREGRASEGRNRMGRMAWEEKGEKLEVETKEEGSQIEEGDGSKRSEELEQAGVRGEVVGGEKVQEKREDDKRGERKAEAKGKVNILPPGWEWIWMQNPWTSKWERLMVPQEEAERRRGTTVMKPSYWGEKEAREWRRKIREERANIEREKREQARLMQAYERGKPSTLGPGRPRYPERDCRDR</sequence>